<dbReference type="PANTHER" id="PTHR30118:SF6">
    <property type="entry name" value="HTH-TYPE TRANSCRIPTIONAL REGULATOR LEUO"/>
    <property type="match status" value="1"/>
</dbReference>
<dbReference type="PANTHER" id="PTHR30118">
    <property type="entry name" value="HTH-TYPE TRANSCRIPTIONAL REGULATOR LEUO-RELATED"/>
    <property type="match status" value="1"/>
</dbReference>
<keyword evidence="2" id="KW-0805">Transcription regulation</keyword>
<dbReference type="CDD" id="cd08417">
    <property type="entry name" value="PBP2_Nitroaromatics_like"/>
    <property type="match status" value="1"/>
</dbReference>
<dbReference type="Pfam" id="PF00126">
    <property type="entry name" value="HTH_1"/>
    <property type="match status" value="1"/>
</dbReference>
<protein>
    <submittedName>
        <fullName evidence="6">LysR_substrate multi-domain protein</fullName>
    </submittedName>
</protein>
<dbReference type="Pfam" id="PF03466">
    <property type="entry name" value="LysR_substrate"/>
    <property type="match status" value="1"/>
</dbReference>
<reference evidence="7" key="1">
    <citation type="submission" date="2017-06" db="EMBL/GenBank/DDBJ databases">
        <title>Whole genome sequence of Laribacter hongkongensis LHGZ1.</title>
        <authorList>
            <person name="Chen D."/>
            <person name="Wu H."/>
            <person name="Chen J."/>
        </authorList>
    </citation>
    <scope>NUCLEOTIDE SEQUENCE [LARGE SCALE GENOMIC DNA]</scope>
    <source>
        <strain evidence="7">LHGZ1</strain>
    </source>
</reference>
<dbReference type="Gene3D" id="1.10.10.10">
    <property type="entry name" value="Winged helix-like DNA-binding domain superfamily/Winged helix DNA-binding domain"/>
    <property type="match status" value="1"/>
</dbReference>
<keyword evidence="4" id="KW-0804">Transcription</keyword>
<feature type="domain" description="HTH lysR-type" evidence="5">
    <location>
        <begin position="12"/>
        <end position="69"/>
    </location>
</feature>
<evidence type="ECO:0000259" key="5">
    <source>
        <dbReference type="PROSITE" id="PS50931"/>
    </source>
</evidence>
<dbReference type="InterPro" id="IPR036390">
    <property type="entry name" value="WH_DNA-bd_sf"/>
</dbReference>
<dbReference type="InterPro" id="IPR036388">
    <property type="entry name" value="WH-like_DNA-bd_sf"/>
</dbReference>
<dbReference type="SUPFAM" id="SSF46785">
    <property type="entry name" value="Winged helix' DNA-binding domain"/>
    <property type="match status" value="1"/>
</dbReference>
<dbReference type="GO" id="GO:0003677">
    <property type="term" value="F:DNA binding"/>
    <property type="evidence" value="ECO:0007669"/>
    <property type="project" value="UniProtKB-KW"/>
</dbReference>
<accession>A0A248LKV1</accession>
<evidence type="ECO:0000256" key="2">
    <source>
        <dbReference type="ARBA" id="ARBA00023015"/>
    </source>
</evidence>
<dbReference type="Proteomes" id="UP000197424">
    <property type="component" value="Chromosome"/>
</dbReference>
<dbReference type="SUPFAM" id="SSF53850">
    <property type="entry name" value="Periplasmic binding protein-like II"/>
    <property type="match status" value="1"/>
</dbReference>
<sequence>MNDILHGKFRQIDLNLLVALDALVQERSVSGAAKRLFIGQPAMSHALARLRELLGDEILFRSHGRMEPTCRARTIAAEIRPFLLRIDALTRGQPEFDPATVVQEMRIALSASLESCLLPSLVEHLRTHAPGLQLSVQSGGPLRQLELLQHGEVRLAIDHFPALENDFIGELLGHVPYDCVFNPERVPLGENPGIHEILAQPHIHSTYAGATLSRFDQMLAERSLPPRRIVVRSASLLSIPFVVSESPLVAVLPQTSTRLFRYHQQLRICPVPLEGISLSLHIVRHRRDRNDPLLDYLGSCFHASWKQLDIQPLA</sequence>
<evidence type="ECO:0000256" key="4">
    <source>
        <dbReference type="ARBA" id="ARBA00023163"/>
    </source>
</evidence>
<dbReference type="GO" id="GO:0003700">
    <property type="term" value="F:DNA-binding transcription factor activity"/>
    <property type="evidence" value="ECO:0007669"/>
    <property type="project" value="InterPro"/>
</dbReference>
<proteinExistence type="inferred from homology"/>
<dbReference type="InterPro" id="IPR005119">
    <property type="entry name" value="LysR_subst-bd"/>
</dbReference>
<dbReference type="Gene3D" id="3.40.190.10">
    <property type="entry name" value="Periplasmic binding protein-like II"/>
    <property type="match status" value="2"/>
</dbReference>
<evidence type="ECO:0000313" key="6">
    <source>
        <dbReference type="EMBL" id="ASJ24793.1"/>
    </source>
</evidence>
<dbReference type="EMBL" id="CP022115">
    <property type="protein sequence ID" value="ASJ24793.1"/>
    <property type="molecule type" value="Genomic_DNA"/>
</dbReference>
<evidence type="ECO:0000256" key="1">
    <source>
        <dbReference type="ARBA" id="ARBA00009437"/>
    </source>
</evidence>
<gene>
    <name evidence="6" type="ORF">LHGZ1_1962</name>
</gene>
<dbReference type="AlphaFoldDB" id="A0A248LKV1"/>
<dbReference type="OrthoDB" id="8583877at2"/>
<organism evidence="6 7">
    <name type="scientific">Laribacter hongkongensis</name>
    <dbReference type="NCBI Taxonomy" id="168471"/>
    <lineage>
        <taxon>Bacteria</taxon>
        <taxon>Pseudomonadati</taxon>
        <taxon>Pseudomonadota</taxon>
        <taxon>Betaproteobacteria</taxon>
        <taxon>Neisseriales</taxon>
        <taxon>Aquaspirillaceae</taxon>
        <taxon>Laribacter</taxon>
    </lineage>
</organism>
<name>A0A248LKV1_9NEIS</name>
<evidence type="ECO:0000313" key="7">
    <source>
        <dbReference type="Proteomes" id="UP000197424"/>
    </source>
</evidence>
<dbReference type="InterPro" id="IPR050389">
    <property type="entry name" value="LysR-type_TF"/>
</dbReference>
<dbReference type="PROSITE" id="PS50931">
    <property type="entry name" value="HTH_LYSR"/>
    <property type="match status" value="1"/>
</dbReference>
<dbReference type="PRINTS" id="PR00039">
    <property type="entry name" value="HTHLYSR"/>
</dbReference>
<evidence type="ECO:0000256" key="3">
    <source>
        <dbReference type="ARBA" id="ARBA00023125"/>
    </source>
</evidence>
<dbReference type="InterPro" id="IPR037402">
    <property type="entry name" value="YidZ_PBP2"/>
</dbReference>
<dbReference type="RefSeq" id="WP_088860936.1">
    <property type="nucleotide sequence ID" value="NZ_CP022115.1"/>
</dbReference>
<keyword evidence="3" id="KW-0238">DNA-binding</keyword>
<dbReference type="InterPro" id="IPR000847">
    <property type="entry name" value="LysR_HTH_N"/>
</dbReference>
<comment type="similarity">
    <text evidence="1">Belongs to the LysR transcriptional regulatory family.</text>
</comment>